<feature type="chain" id="PRO_5043865080" description="non-specific serine/threonine protein kinase" evidence="19">
    <location>
        <begin position="25"/>
        <end position="1051"/>
    </location>
</feature>
<accession>A0AAV5DAH2</accession>
<dbReference type="FunFam" id="3.80.10.10:FF:000095">
    <property type="entry name" value="LRR receptor-like serine/threonine-protein kinase GSO1"/>
    <property type="match status" value="1"/>
</dbReference>
<feature type="domain" description="Protein kinase" evidence="20">
    <location>
        <begin position="701"/>
        <end position="1044"/>
    </location>
</feature>
<keyword evidence="6" id="KW-0433">Leucine-rich repeat</keyword>
<evidence type="ECO:0000256" key="19">
    <source>
        <dbReference type="SAM" id="SignalP"/>
    </source>
</evidence>
<dbReference type="InterPro" id="IPR051809">
    <property type="entry name" value="Plant_receptor-like_S/T_kinase"/>
</dbReference>
<dbReference type="Pfam" id="PF08263">
    <property type="entry name" value="LRRNT_2"/>
    <property type="match status" value="1"/>
</dbReference>
<dbReference type="InterPro" id="IPR032675">
    <property type="entry name" value="LRR_dom_sf"/>
</dbReference>
<reference evidence="21" key="1">
    <citation type="journal article" date="2018" name="DNA Res.">
        <title>Multiple hybrid de novo genome assembly of finger millet, an orphan allotetraploid crop.</title>
        <authorList>
            <person name="Hatakeyama M."/>
            <person name="Aluri S."/>
            <person name="Balachadran M.T."/>
            <person name="Sivarajan S.R."/>
            <person name="Patrignani A."/>
            <person name="Gruter S."/>
            <person name="Poveda L."/>
            <person name="Shimizu-Inatsugi R."/>
            <person name="Baeten J."/>
            <person name="Francoijs K.J."/>
            <person name="Nataraja K.N."/>
            <person name="Reddy Y.A.N."/>
            <person name="Phadnis S."/>
            <person name="Ravikumar R.L."/>
            <person name="Schlapbach R."/>
            <person name="Sreeman S.M."/>
            <person name="Shimizu K.K."/>
        </authorList>
    </citation>
    <scope>NUCLEOTIDE SEQUENCE</scope>
</reference>
<keyword evidence="22" id="KW-1185">Reference proteome</keyword>
<dbReference type="PROSITE" id="PS51450">
    <property type="entry name" value="LRR"/>
    <property type="match status" value="2"/>
</dbReference>
<gene>
    <name evidence="21" type="primary">ga25083</name>
    <name evidence="21" type="ORF">PR202_ga25083</name>
</gene>
<evidence type="ECO:0000256" key="6">
    <source>
        <dbReference type="ARBA" id="ARBA00022614"/>
    </source>
</evidence>
<evidence type="ECO:0000256" key="13">
    <source>
        <dbReference type="ARBA" id="ARBA00022840"/>
    </source>
</evidence>
<keyword evidence="15 18" id="KW-0472">Membrane</keyword>
<evidence type="ECO:0000256" key="12">
    <source>
        <dbReference type="ARBA" id="ARBA00022777"/>
    </source>
</evidence>
<comment type="caution">
    <text evidence="21">The sequence shown here is derived from an EMBL/GenBank/DDBJ whole genome shotgun (WGS) entry which is preliminary data.</text>
</comment>
<dbReference type="EC" id="2.7.11.1" evidence="3"/>
<evidence type="ECO:0000256" key="7">
    <source>
        <dbReference type="ARBA" id="ARBA00022679"/>
    </source>
</evidence>
<evidence type="ECO:0000256" key="11">
    <source>
        <dbReference type="ARBA" id="ARBA00022741"/>
    </source>
</evidence>
<evidence type="ECO:0000256" key="2">
    <source>
        <dbReference type="ARBA" id="ARBA00008684"/>
    </source>
</evidence>
<dbReference type="PROSITE" id="PS00108">
    <property type="entry name" value="PROTEIN_KINASE_ST"/>
    <property type="match status" value="1"/>
</dbReference>
<dbReference type="Gene3D" id="3.80.10.10">
    <property type="entry name" value="Ribonuclease Inhibitor"/>
    <property type="match status" value="4"/>
</dbReference>
<dbReference type="Pfam" id="PF00560">
    <property type="entry name" value="LRR_1"/>
    <property type="match status" value="5"/>
</dbReference>
<dbReference type="GO" id="GO:0005886">
    <property type="term" value="C:plasma membrane"/>
    <property type="evidence" value="ECO:0007669"/>
    <property type="project" value="UniProtKB-SubCell"/>
</dbReference>
<feature type="transmembrane region" description="Helical" evidence="18">
    <location>
        <begin position="643"/>
        <end position="667"/>
    </location>
</feature>
<keyword evidence="5" id="KW-0723">Serine/threonine-protein kinase</keyword>
<dbReference type="Gene3D" id="3.30.200.20">
    <property type="entry name" value="Phosphorylase Kinase, domain 1"/>
    <property type="match status" value="1"/>
</dbReference>
<evidence type="ECO:0000256" key="5">
    <source>
        <dbReference type="ARBA" id="ARBA00022527"/>
    </source>
</evidence>
<dbReference type="AlphaFoldDB" id="A0AAV5DAH2"/>
<dbReference type="Pfam" id="PF00069">
    <property type="entry name" value="Pkinase"/>
    <property type="match status" value="1"/>
</dbReference>
<keyword evidence="4" id="KW-1003">Cell membrane</keyword>
<dbReference type="SMART" id="SM00220">
    <property type="entry name" value="S_TKc"/>
    <property type="match status" value="1"/>
</dbReference>
<keyword evidence="8 18" id="KW-0812">Transmembrane</keyword>
<evidence type="ECO:0000256" key="1">
    <source>
        <dbReference type="ARBA" id="ARBA00004162"/>
    </source>
</evidence>
<evidence type="ECO:0000256" key="15">
    <source>
        <dbReference type="ARBA" id="ARBA00023136"/>
    </source>
</evidence>
<dbReference type="SUPFAM" id="SSF56112">
    <property type="entry name" value="Protein kinase-like (PK-like)"/>
    <property type="match status" value="1"/>
</dbReference>
<dbReference type="SUPFAM" id="SSF52058">
    <property type="entry name" value="L domain-like"/>
    <property type="match status" value="1"/>
</dbReference>
<feature type="binding site" evidence="17">
    <location>
        <position position="730"/>
    </location>
    <ligand>
        <name>ATP</name>
        <dbReference type="ChEBI" id="CHEBI:30616"/>
    </ligand>
</feature>
<dbReference type="PANTHER" id="PTHR27008">
    <property type="entry name" value="OS04G0122200 PROTEIN"/>
    <property type="match status" value="1"/>
</dbReference>
<dbReference type="InterPro" id="IPR011009">
    <property type="entry name" value="Kinase-like_dom_sf"/>
</dbReference>
<dbReference type="FunFam" id="3.80.10.10:FF:000288">
    <property type="entry name" value="LRR receptor-like serine/threonine-protein kinase EFR"/>
    <property type="match status" value="1"/>
</dbReference>
<evidence type="ECO:0000256" key="8">
    <source>
        <dbReference type="ARBA" id="ARBA00022692"/>
    </source>
</evidence>
<reference evidence="21" key="2">
    <citation type="submission" date="2021-12" db="EMBL/GenBank/DDBJ databases">
        <title>Resequencing data analysis of finger millet.</title>
        <authorList>
            <person name="Hatakeyama M."/>
            <person name="Aluri S."/>
            <person name="Balachadran M.T."/>
            <person name="Sivarajan S.R."/>
            <person name="Poveda L."/>
            <person name="Shimizu-Inatsugi R."/>
            <person name="Schlapbach R."/>
            <person name="Sreeman S.M."/>
            <person name="Shimizu K.K."/>
        </authorList>
    </citation>
    <scope>NUCLEOTIDE SEQUENCE</scope>
</reference>
<evidence type="ECO:0000256" key="18">
    <source>
        <dbReference type="SAM" id="Phobius"/>
    </source>
</evidence>
<dbReference type="InterPro" id="IPR000719">
    <property type="entry name" value="Prot_kinase_dom"/>
</dbReference>
<dbReference type="SMART" id="SM00369">
    <property type="entry name" value="LRR_TYP"/>
    <property type="match status" value="7"/>
</dbReference>
<evidence type="ECO:0000256" key="9">
    <source>
        <dbReference type="ARBA" id="ARBA00022729"/>
    </source>
</evidence>
<evidence type="ECO:0000313" key="22">
    <source>
        <dbReference type="Proteomes" id="UP001054889"/>
    </source>
</evidence>
<organism evidence="21 22">
    <name type="scientific">Eleusine coracana subsp. coracana</name>
    <dbReference type="NCBI Taxonomy" id="191504"/>
    <lineage>
        <taxon>Eukaryota</taxon>
        <taxon>Viridiplantae</taxon>
        <taxon>Streptophyta</taxon>
        <taxon>Embryophyta</taxon>
        <taxon>Tracheophyta</taxon>
        <taxon>Spermatophyta</taxon>
        <taxon>Magnoliopsida</taxon>
        <taxon>Liliopsida</taxon>
        <taxon>Poales</taxon>
        <taxon>Poaceae</taxon>
        <taxon>PACMAD clade</taxon>
        <taxon>Chloridoideae</taxon>
        <taxon>Cynodonteae</taxon>
        <taxon>Eleusininae</taxon>
        <taxon>Eleusine</taxon>
    </lineage>
</organism>
<evidence type="ECO:0000256" key="17">
    <source>
        <dbReference type="PROSITE-ProRule" id="PRU10141"/>
    </source>
</evidence>
<dbReference type="PROSITE" id="PS50011">
    <property type="entry name" value="PROTEIN_KINASE_DOM"/>
    <property type="match status" value="1"/>
</dbReference>
<dbReference type="InterPro" id="IPR013210">
    <property type="entry name" value="LRR_N_plant-typ"/>
</dbReference>
<evidence type="ECO:0000259" key="20">
    <source>
        <dbReference type="PROSITE" id="PS50011"/>
    </source>
</evidence>
<evidence type="ECO:0000256" key="10">
    <source>
        <dbReference type="ARBA" id="ARBA00022737"/>
    </source>
</evidence>
<dbReference type="PANTHER" id="PTHR27008:SF537">
    <property type="entry name" value="OS11G0173432 PROTEIN"/>
    <property type="match status" value="1"/>
</dbReference>
<dbReference type="PROSITE" id="PS00107">
    <property type="entry name" value="PROTEIN_KINASE_ATP"/>
    <property type="match status" value="1"/>
</dbReference>
<evidence type="ECO:0000256" key="4">
    <source>
        <dbReference type="ARBA" id="ARBA00022475"/>
    </source>
</evidence>
<dbReference type="GO" id="GO:0005524">
    <property type="term" value="F:ATP binding"/>
    <property type="evidence" value="ECO:0007669"/>
    <property type="project" value="UniProtKB-UniRule"/>
</dbReference>
<dbReference type="InterPro" id="IPR017441">
    <property type="entry name" value="Protein_kinase_ATP_BS"/>
</dbReference>
<keyword evidence="12" id="KW-0418">Kinase</keyword>
<protein>
    <recommendedName>
        <fullName evidence="3">non-specific serine/threonine protein kinase</fullName>
        <ecNumber evidence="3">2.7.11.1</ecNumber>
    </recommendedName>
</protein>
<dbReference type="FunFam" id="3.30.200.20:FF:000432">
    <property type="entry name" value="LRR receptor-like serine/threonine-protein kinase EFR"/>
    <property type="match status" value="1"/>
</dbReference>
<keyword evidence="10" id="KW-0677">Repeat</keyword>
<dbReference type="GO" id="GO:0004674">
    <property type="term" value="F:protein serine/threonine kinase activity"/>
    <property type="evidence" value="ECO:0007669"/>
    <property type="project" value="UniProtKB-KW"/>
</dbReference>
<proteinExistence type="inferred from homology"/>
<keyword evidence="13 17" id="KW-0067">ATP-binding</keyword>
<dbReference type="Pfam" id="PF13855">
    <property type="entry name" value="LRR_8"/>
    <property type="match status" value="2"/>
</dbReference>
<comment type="subcellular location">
    <subcellularLocation>
        <location evidence="1">Cell membrane</location>
        <topology evidence="1">Single-pass membrane protein</topology>
    </subcellularLocation>
</comment>
<dbReference type="Proteomes" id="UP001054889">
    <property type="component" value="Unassembled WGS sequence"/>
</dbReference>
<evidence type="ECO:0000256" key="14">
    <source>
        <dbReference type="ARBA" id="ARBA00022989"/>
    </source>
</evidence>
<dbReference type="SUPFAM" id="SSF52047">
    <property type="entry name" value="RNI-like"/>
    <property type="match status" value="1"/>
</dbReference>
<dbReference type="Gene3D" id="1.10.510.10">
    <property type="entry name" value="Transferase(Phosphotransferase) domain 1"/>
    <property type="match status" value="1"/>
</dbReference>
<keyword evidence="16" id="KW-0325">Glycoprotein</keyword>
<dbReference type="InterPro" id="IPR001611">
    <property type="entry name" value="Leu-rich_rpt"/>
</dbReference>
<dbReference type="InterPro" id="IPR003591">
    <property type="entry name" value="Leu-rich_rpt_typical-subtyp"/>
</dbReference>
<keyword evidence="7" id="KW-0808">Transferase</keyword>
<name>A0AAV5DAH2_ELECO</name>
<sequence>MKAGAVGKFLLLFIAYSMLTGSSASGNETDRLSLLDFKKAITLDPQQVLASWNDSTHFCSWEGILCTANNPHHVASIRLERRSLVGQLSPSLGNLTFLRNLSLVTNQFTGEIPASLGHLQYLQYLYLSNNTLQGQIPNFANCSSLRVLWLHRNGLVGQFPADLPSGLRQLQISVNNLSGTIPASLSNITTLAVISCAYNNFVGNVPDEFAKLSNMQQLYLGANQLSGRFPRAIMNFSALTDLSLGLNEFSGEVPPDLGSALRNLLLFELPVNFFHGPIPPSLTNASNLYYIEISRNNLTGLVPSTIGKLNKLEMLNLEYNQLQAERKQDWEFLGSLANCTELIDFSMTGNRLRGKVPASVGNLTNQLQYLYMSENQLSGEFPPGIANLRNLFIVSLAMNQFSGPLPQWLGSLQNLQKILLGSNLFTGNIPSSISNLSQLGELYLDSNRLVGQIPPSFGNLPILKVLNISNNILQGSIPKELFRIPTIAQISLYVNSIDGPIHPDIGNAKQLTYLQLSSNNLSAEIPSTLGNCESLEEIELDYNAFNGNIPVSLGNIRTLKVLNLSHNNISGLIPVSLGNLQLLEQLDLSFNNLKGEVPTKGIFNNATAMQIDGNKDLCGGSLELHLPSCPVRPLNSSRHKLSVVLKVVIPVAVLVSLVVIISVLLLFRRRKQTTQSGSLPLFRREFLKISYSDLVRATEGFATSNLVGQGRYGSVYQGKLFQDGNVVAIKVFSLETRGAQKSFIAECNALRNLRHRNLVPILTACSTVDPSGSDFKALVYEFMPRGDLHNLLYSTRDSEDHSHLNYIPLGQRLSIMVDVAEALAYLHHNHQGTITHCDLKPSNILLDHDMVAHIGDFGLASFKFGSMASSFTNSNSTSSVAIKGTIGYVAPGTAHFHSVFLLNNLAMMRTTGAIFILTKTGPTCAECAGGGQVSTASDVYSFGVVLLEVFIRRRPTDDMFKEEMSITKFTEINFPENVLQIVDPQLLQELDLSMEIPTTIKETGAEILQSVLEVGLCCTRTSPKERINMQVAAAKLHGIRDAYLRGNLRTS</sequence>
<dbReference type="InterPro" id="IPR008271">
    <property type="entry name" value="Ser/Thr_kinase_AS"/>
</dbReference>
<evidence type="ECO:0000256" key="3">
    <source>
        <dbReference type="ARBA" id="ARBA00012513"/>
    </source>
</evidence>
<keyword evidence="11 17" id="KW-0547">Nucleotide-binding</keyword>
<keyword evidence="9 19" id="KW-0732">Signal</keyword>
<keyword evidence="14 18" id="KW-1133">Transmembrane helix</keyword>
<feature type="signal peptide" evidence="19">
    <location>
        <begin position="1"/>
        <end position="24"/>
    </location>
</feature>
<evidence type="ECO:0000313" key="21">
    <source>
        <dbReference type="EMBL" id="GJN07264.1"/>
    </source>
</evidence>
<dbReference type="EMBL" id="BQKI01000013">
    <property type="protein sequence ID" value="GJN07264.1"/>
    <property type="molecule type" value="Genomic_DNA"/>
</dbReference>
<comment type="similarity">
    <text evidence="2">Belongs to the protein kinase superfamily. Ser/Thr protein kinase family.</text>
</comment>
<evidence type="ECO:0000256" key="16">
    <source>
        <dbReference type="ARBA" id="ARBA00023180"/>
    </source>
</evidence>